<dbReference type="GO" id="GO:0009341">
    <property type="term" value="C:beta-galactosidase complex"/>
    <property type="evidence" value="ECO:0007669"/>
    <property type="project" value="TreeGrafter"/>
</dbReference>
<dbReference type="InterPro" id="IPR008979">
    <property type="entry name" value="Galactose-bd-like_sf"/>
</dbReference>
<gene>
    <name evidence="9" type="ORF">GCM10011511_51510</name>
</gene>
<dbReference type="InterPro" id="IPR017853">
    <property type="entry name" value="GH"/>
</dbReference>
<dbReference type="Gene3D" id="3.20.20.80">
    <property type="entry name" value="Glycosidases"/>
    <property type="match status" value="1"/>
</dbReference>
<sequence length="1632" mass="184938">MRAFPTILLLVGFLSTHAADTLSLAGVWRFRMDPHDEGEAQHWFAKKLPDSIYLPGSMMQNGKGDPVTIDTKWTASIYDSSWFFDPRMAKYRQPGNLKFPFWLTPPKHYLGAAWYQRTIDIPAGWQGRHIVLYLERPHSETTVWLDDKPMGHYYGFCTAQEFDLTGLAPGRHLLTLRIDNRIKDINVGPDSHSLTDQTQGNWNGVAGRLLLTARPATYIDDVQVYPDISRKIARVHITVHGGHGSITLSAASFNTSEHQHIPPHTYPITGDSLDIDLPMGDHPLLWDEFDPALYRLRVKLDNGDIRNIEFGMREFKVEGTHFTVNGRTVHLRGMVENCEFPLTGYAPMDERSWERVFRIARSYGLNHMRFHSYCPPEAAFQAADRVGFYLQPEGPSWANHGSSLGDDKPIDQFIFDETNRMATAYGNYASFCMLAYGNEPRGGHQADYLTKFVRYWQNKDRRRVYTGADVGSNWPLIPANDYMVKSGPRGLNWNSLPESMTDYHAVVEKFAVPYVTHEMGQWCAYPDFSEIPRYTGVYKAKNFEIFRDDLGQQGMGDEARRFLMASGKLQALCYKAEIERSLRTKGSAGFQLLCLTDYSGQGTALVGVLDALWQEKGYINAKAWSRFCNSTVPLARLPKFVWYNTDTLTAAIELYHYGKAPLHDAVIDWDLRDDSNAILARGAFTGRDIPTGDVTTIGGITIPLNAISRATHLHLEVAVRNTPYANEWDCWVYPAKLPALSSDHVYYCTELNEKAHMLLDFGGTVFFNAAGKIRKGKEIVMNFTPVFWNTSWFKMRPPHTLGILLDAANPAFQHFPTSYHSDYQWWDILYKAQVMHLEDFPKSFRPLVQPIDTWFLNRRLGLIFEARVGKGRLIVSSADLGPNISADRPASRQLYYSLIKYMESPRFHPAAEIDYVTIKSLINDSSRFVWSAHSRANPDELKPKPDSPIDRHALIDRHNPVNTNADPLSALSVGNGRFAFTVDVTGLQSFPEAYDKGISLGTESEWGWHSFPDTAGYRFAETLKPYHIHGRDITYSVQLKNKAVDYFRENPHRLQLGNIGFELKKQDGSPATLEDIKDIHQELILWSGEIRSHFTLEGTPVDVSTIADPDNDAIAINIHSGLIHQNRLRIRLRLPYPTNAFTDYGDNWTHPEAHKTTIENLTPTGARIRHDLDTTTYYIQATYTNATLTKHQPHYYLITPMAAVDTFCITALFISALPSPSNGETYARIRAAAAEAWRVYWQTGAAVDCSGSIDPRAAELERRIVLSQYLTRIQDAGDYPPQETGLTYNSWYGKPHLEMHWWHDAHFALWNHPELLQRSLDWYATAAAGARAIARRQGYAGLRWQKMTDPRGGESPSSVGAFLIWQQPHFIYLAELTYRAATDKASILKKYGALIDSTADFMASYAAYDSIIQRYVLGPALIPAQERFKADSTVNPCFELAYWRWALAVAQQWRARLGQPANSDWQRVEDQLAPLPQHDGLYYPTEGATDAYTNPRYRGDHPVVLATYGFLPKTTGLDTSTMHATFDWVMTNWDWESTWGWDYPLIAMTATRLGLPEKAIDALLMPVKKNTYLPDGHNYQDERLRLYLPGNGGLLAAVALMCAGFDGCTIGNPGIPKDGKWKVKWEGLQPLP</sequence>
<dbReference type="InterPro" id="IPR008928">
    <property type="entry name" value="6-hairpin_glycosidase_sf"/>
</dbReference>
<dbReference type="RefSeq" id="WP_229689100.1">
    <property type="nucleotide sequence ID" value="NZ_BMJC01000006.1"/>
</dbReference>
<evidence type="ECO:0000256" key="2">
    <source>
        <dbReference type="ARBA" id="ARBA00007401"/>
    </source>
</evidence>
<dbReference type="GO" id="GO:0005990">
    <property type="term" value="P:lactose catabolic process"/>
    <property type="evidence" value="ECO:0007669"/>
    <property type="project" value="TreeGrafter"/>
</dbReference>
<feature type="domain" description="Glycoside hydrolase family 2 catalytic" evidence="8">
    <location>
        <begin position="316"/>
        <end position="464"/>
    </location>
</feature>
<keyword evidence="5" id="KW-0326">Glycosidase</keyword>
<reference evidence="9" key="1">
    <citation type="journal article" date="2014" name="Int. J. Syst. Evol. Microbiol.">
        <title>Complete genome sequence of Corynebacterium casei LMG S-19264T (=DSM 44701T), isolated from a smear-ripened cheese.</title>
        <authorList>
            <consortium name="US DOE Joint Genome Institute (JGI-PGF)"/>
            <person name="Walter F."/>
            <person name="Albersmeier A."/>
            <person name="Kalinowski J."/>
            <person name="Ruckert C."/>
        </authorList>
    </citation>
    <scope>NUCLEOTIDE SEQUENCE</scope>
    <source>
        <strain evidence="9">CGMCC 1.15448</strain>
    </source>
</reference>
<proteinExistence type="inferred from homology"/>
<evidence type="ECO:0000256" key="4">
    <source>
        <dbReference type="ARBA" id="ARBA00022801"/>
    </source>
</evidence>
<dbReference type="EC" id="3.2.1.23" evidence="3"/>
<dbReference type="SUPFAM" id="SSF49785">
    <property type="entry name" value="Galactose-binding domain-like"/>
    <property type="match status" value="1"/>
</dbReference>
<comment type="caution">
    <text evidence="9">The sequence shown here is derived from an EMBL/GenBank/DDBJ whole genome shotgun (WGS) entry which is preliminary data.</text>
</comment>
<dbReference type="Gene3D" id="1.50.10.10">
    <property type="match status" value="1"/>
</dbReference>
<dbReference type="PANTHER" id="PTHR46323">
    <property type="entry name" value="BETA-GALACTOSIDASE"/>
    <property type="match status" value="1"/>
</dbReference>
<evidence type="ECO:0000259" key="8">
    <source>
        <dbReference type="Pfam" id="PF02836"/>
    </source>
</evidence>
<dbReference type="Gene3D" id="2.60.120.260">
    <property type="entry name" value="Galactose-binding domain-like"/>
    <property type="match status" value="1"/>
</dbReference>
<name>A0A8J2XW45_9BACT</name>
<dbReference type="SUPFAM" id="SSF48208">
    <property type="entry name" value="Six-hairpin glycosidases"/>
    <property type="match status" value="1"/>
</dbReference>
<dbReference type="Proteomes" id="UP000607559">
    <property type="component" value="Unassembled WGS sequence"/>
</dbReference>
<evidence type="ECO:0000256" key="6">
    <source>
        <dbReference type="SAM" id="SignalP"/>
    </source>
</evidence>
<reference evidence="9" key="2">
    <citation type="submission" date="2020-09" db="EMBL/GenBank/DDBJ databases">
        <authorList>
            <person name="Sun Q."/>
            <person name="Zhou Y."/>
        </authorList>
    </citation>
    <scope>NUCLEOTIDE SEQUENCE</scope>
    <source>
        <strain evidence="9">CGMCC 1.15448</strain>
    </source>
</reference>
<accession>A0A8J2XW45</accession>
<evidence type="ECO:0000256" key="5">
    <source>
        <dbReference type="ARBA" id="ARBA00023295"/>
    </source>
</evidence>
<feature type="domain" description="Glycoside hydrolase family 2 immunoglobulin-like beta-sandwich" evidence="7">
    <location>
        <begin position="217"/>
        <end position="305"/>
    </location>
</feature>
<dbReference type="InterPro" id="IPR006103">
    <property type="entry name" value="Glyco_hydro_2_cat"/>
</dbReference>
<dbReference type="PANTHER" id="PTHR46323:SF2">
    <property type="entry name" value="BETA-GALACTOSIDASE"/>
    <property type="match status" value="1"/>
</dbReference>
<dbReference type="EMBL" id="BMJC01000006">
    <property type="protein sequence ID" value="GGB21408.1"/>
    <property type="molecule type" value="Genomic_DNA"/>
</dbReference>
<organism evidence="9 10">
    <name type="scientific">Puia dinghuensis</name>
    <dbReference type="NCBI Taxonomy" id="1792502"/>
    <lineage>
        <taxon>Bacteria</taxon>
        <taxon>Pseudomonadati</taxon>
        <taxon>Bacteroidota</taxon>
        <taxon>Chitinophagia</taxon>
        <taxon>Chitinophagales</taxon>
        <taxon>Chitinophagaceae</taxon>
        <taxon>Puia</taxon>
    </lineage>
</organism>
<evidence type="ECO:0000313" key="10">
    <source>
        <dbReference type="Proteomes" id="UP000607559"/>
    </source>
</evidence>
<dbReference type="Pfam" id="PF00703">
    <property type="entry name" value="Glyco_hydro_2"/>
    <property type="match status" value="1"/>
</dbReference>
<dbReference type="InterPro" id="IPR012341">
    <property type="entry name" value="6hp_glycosidase-like_sf"/>
</dbReference>
<feature type="signal peptide" evidence="6">
    <location>
        <begin position="1"/>
        <end position="18"/>
    </location>
</feature>
<keyword evidence="4" id="KW-0378">Hydrolase</keyword>
<comment type="similarity">
    <text evidence="2">Belongs to the glycosyl hydrolase 2 family.</text>
</comment>
<evidence type="ECO:0000256" key="3">
    <source>
        <dbReference type="ARBA" id="ARBA00012756"/>
    </source>
</evidence>
<dbReference type="InterPro" id="IPR006102">
    <property type="entry name" value="Ig-like_GH2"/>
</dbReference>
<protein>
    <recommendedName>
        <fullName evidence="3">beta-galactosidase</fullName>
        <ecNumber evidence="3">3.2.1.23</ecNumber>
    </recommendedName>
</protein>
<dbReference type="SUPFAM" id="SSF51445">
    <property type="entry name" value="(Trans)glycosidases"/>
    <property type="match status" value="1"/>
</dbReference>
<dbReference type="GO" id="GO:0004565">
    <property type="term" value="F:beta-galactosidase activity"/>
    <property type="evidence" value="ECO:0007669"/>
    <property type="project" value="UniProtKB-EC"/>
</dbReference>
<keyword evidence="10" id="KW-1185">Reference proteome</keyword>
<comment type="catalytic activity">
    <reaction evidence="1">
        <text>Hydrolysis of terminal non-reducing beta-D-galactose residues in beta-D-galactosides.</text>
        <dbReference type="EC" id="3.2.1.23"/>
    </reaction>
</comment>
<evidence type="ECO:0000256" key="1">
    <source>
        <dbReference type="ARBA" id="ARBA00001412"/>
    </source>
</evidence>
<feature type="chain" id="PRO_5035228865" description="beta-galactosidase" evidence="6">
    <location>
        <begin position="19"/>
        <end position="1632"/>
    </location>
</feature>
<keyword evidence="6" id="KW-0732">Signal</keyword>
<evidence type="ECO:0000259" key="7">
    <source>
        <dbReference type="Pfam" id="PF00703"/>
    </source>
</evidence>
<dbReference type="Pfam" id="PF02836">
    <property type="entry name" value="Glyco_hydro_2_C"/>
    <property type="match status" value="1"/>
</dbReference>
<evidence type="ECO:0000313" key="9">
    <source>
        <dbReference type="EMBL" id="GGB21408.1"/>
    </source>
</evidence>
<dbReference type="InterPro" id="IPR050347">
    <property type="entry name" value="Bact_Beta-galactosidase"/>
</dbReference>